<protein>
    <submittedName>
        <fullName evidence="1">Uncharacterized protein</fullName>
    </submittedName>
</protein>
<sequence length="42" mass="4703">MKMDNGKCEIIGVLKIFKVTNLFGIVIRTGFMQLAAKWQGSD</sequence>
<evidence type="ECO:0000313" key="2">
    <source>
        <dbReference type="Proteomes" id="UP000003288"/>
    </source>
</evidence>
<dbReference type="AlphaFoldDB" id="A0AAI9AGN1"/>
<gene>
    <name evidence="1" type="ORF">CMTB2_05887</name>
</gene>
<organism evidence="1 2">
    <name type="scientific">Caminibacter mediatlanticus TB-2</name>
    <dbReference type="NCBI Taxonomy" id="391592"/>
    <lineage>
        <taxon>Bacteria</taxon>
        <taxon>Pseudomonadati</taxon>
        <taxon>Campylobacterota</taxon>
        <taxon>Epsilonproteobacteria</taxon>
        <taxon>Nautiliales</taxon>
        <taxon>Nautiliaceae</taxon>
        <taxon>Caminibacter</taxon>
    </lineage>
</organism>
<dbReference type="Proteomes" id="UP000003288">
    <property type="component" value="Unassembled WGS sequence"/>
</dbReference>
<dbReference type="EMBL" id="ABCJ01000009">
    <property type="protein sequence ID" value="EDM23139.1"/>
    <property type="molecule type" value="Genomic_DNA"/>
</dbReference>
<accession>A0AAI9AGN1</accession>
<reference evidence="1 2" key="1">
    <citation type="journal article" date="2011" name="Stand. Genomic Sci.">
        <title>Draft genome sequence of Caminibacter mediatlanticus strain TB-2, an epsilonproteobacterium isolated from a deep-sea hydrothermal vent.</title>
        <authorList>
            <person name="Giovannelli D."/>
            <person name="Ferriera S."/>
            <person name="Johnson J."/>
            <person name="Kravitz S."/>
            <person name="Perez-Rodriguez I."/>
            <person name="Ricci J."/>
            <person name="O'Brien C."/>
            <person name="Voordeckers J.W."/>
            <person name="Bini E."/>
            <person name="Vetriani C."/>
        </authorList>
    </citation>
    <scope>NUCLEOTIDE SEQUENCE [LARGE SCALE GENOMIC DNA]</scope>
    <source>
        <strain evidence="1 2">TB-2</strain>
    </source>
</reference>
<evidence type="ECO:0000313" key="1">
    <source>
        <dbReference type="EMBL" id="EDM23139.1"/>
    </source>
</evidence>
<comment type="caution">
    <text evidence="1">The sequence shown here is derived from an EMBL/GenBank/DDBJ whole genome shotgun (WGS) entry which is preliminary data.</text>
</comment>
<proteinExistence type="predicted"/>
<name>A0AAI9AGN1_9BACT</name>